<protein>
    <recommendedName>
        <fullName evidence="4">UDP-N-acetylglucosamine 2-epimerase domain-containing protein</fullName>
    </recommendedName>
</protein>
<name>A0A316HL18_9PSEU</name>
<dbReference type="SUPFAM" id="SSF53756">
    <property type="entry name" value="UDP-Glycosyltransferase/glycogen phosphorylase"/>
    <property type="match status" value="1"/>
</dbReference>
<evidence type="ECO:0000313" key="2">
    <source>
        <dbReference type="EMBL" id="PWK80876.1"/>
    </source>
</evidence>
<evidence type="ECO:0000256" key="1">
    <source>
        <dbReference type="SAM" id="MobiDB-lite"/>
    </source>
</evidence>
<sequence>MGRDYEKETRRIDRYLLVVIRTHTSMDRVFELLEVVGEGVSLAIKFVLDVGSKFAREVTTKLRALGAEQIEWEEAKQLYWDGIFAAHVDQQLAELCELSGNLFVVPHGVGYNRKRLISTGGRPGAAGLSAYELTHAGEVFPALIGISCSEQSTRLCPEARGREIVIGDLVRDKLIANRQHRRRCRRLLGIGKRKLIVVSSTWGQRSTFRTQKKIITSLVADLPSDEYAVALIMHPNIWYGDSPFELRVELRDELDSGLLIIDHTRWQAALLAADLVVGDHGSCTAYAVAMDLPVLIAACGSAELDEESPLAALHAELPRLGKTSLRERVDDALRGHVPGRWKHHTDRLFELPGEGLKAAANALRGLMDLPPLTGRPRGTEVEPPEAIRGKPTRSHRAVVTTKPDGTEHLERYPEILLQETDFPDSVRVVSELEVDATARDNAEIIVYSEVLPDDEAMPEIAEQLGLSKAGLAAAMTESGRVLLHFRDDQVVTARGDPFVVAVVLHWRRTHGTPLACGEFGVVMGNETYPVVVESIN</sequence>
<reference evidence="2 3" key="1">
    <citation type="submission" date="2018-05" db="EMBL/GenBank/DDBJ databases">
        <title>Genomic Encyclopedia of Type Strains, Phase IV (KMG-IV): sequencing the most valuable type-strain genomes for metagenomic binning, comparative biology and taxonomic classification.</title>
        <authorList>
            <person name="Goeker M."/>
        </authorList>
    </citation>
    <scope>NUCLEOTIDE SEQUENCE [LARGE SCALE GENOMIC DNA]</scope>
    <source>
        <strain evidence="2 3">DSM 45480</strain>
    </source>
</reference>
<dbReference type="Proteomes" id="UP000246005">
    <property type="component" value="Unassembled WGS sequence"/>
</dbReference>
<dbReference type="EMBL" id="QGHB01000021">
    <property type="protein sequence ID" value="PWK80876.1"/>
    <property type="molecule type" value="Genomic_DNA"/>
</dbReference>
<proteinExistence type="predicted"/>
<evidence type="ECO:0008006" key="4">
    <source>
        <dbReference type="Google" id="ProtNLM"/>
    </source>
</evidence>
<organism evidence="2 3">
    <name type="scientific">Lentzea atacamensis</name>
    <dbReference type="NCBI Taxonomy" id="531938"/>
    <lineage>
        <taxon>Bacteria</taxon>
        <taxon>Bacillati</taxon>
        <taxon>Actinomycetota</taxon>
        <taxon>Actinomycetes</taxon>
        <taxon>Pseudonocardiales</taxon>
        <taxon>Pseudonocardiaceae</taxon>
        <taxon>Lentzea</taxon>
    </lineage>
</organism>
<accession>A0A316HL18</accession>
<evidence type="ECO:0000313" key="3">
    <source>
        <dbReference type="Proteomes" id="UP000246005"/>
    </source>
</evidence>
<dbReference type="AlphaFoldDB" id="A0A316HL18"/>
<feature type="region of interest" description="Disordered" evidence="1">
    <location>
        <begin position="367"/>
        <end position="401"/>
    </location>
</feature>
<feature type="compositionally biased region" description="Basic and acidic residues" evidence="1">
    <location>
        <begin position="377"/>
        <end position="388"/>
    </location>
</feature>
<comment type="caution">
    <text evidence="2">The sequence shown here is derived from an EMBL/GenBank/DDBJ whole genome shotgun (WGS) entry which is preliminary data.</text>
</comment>
<gene>
    <name evidence="2" type="ORF">C8D88_12146</name>
</gene>